<evidence type="ECO:0000259" key="1">
    <source>
        <dbReference type="Pfam" id="PF20720"/>
    </source>
</evidence>
<evidence type="ECO:0000313" key="4">
    <source>
        <dbReference type="RefSeq" id="XP_022340454.1"/>
    </source>
</evidence>
<dbReference type="AlphaFoldDB" id="A0A8B8EKM9"/>
<dbReference type="KEGG" id="cvn:111135051"/>
<reference evidence="3 4" key="1">
    <citation type="submission" date="2025-04" db="UniProtKB">
        <authorList>
            <consortium name="RefSeq"/>
        </authorList>
    </citation>
    <scope>IDENTIFICATION</scope>
    <source>
        <tissue evidence="3 4">Whole sample</tissue>
    </source>
</reference>
<organism evidence="2 4">
    <name type="scientific">Crassostrea virginica</name>
    <name type="common">Eastern oyster</name>
    <dbReference type="NCBI Taxonomy" id="6565"/>
    <lineage>
        <taxon>Eukaryota</taxon>
        <taxon>Metazoa</taxon>
        <taxon>Spiralia</taxon>
        <taxon>Lophotrochozoa</taxon>
        <taxon>Mollusca</taxon>
        <taxon>Bivalvia</taxon>
        <taxon>Autobranchia</taxon>
        <taxon>Pteriomorphia</taxon>
        <taxon>Ostreida</taxon>
        <taxon>Ostreoidea</taxon>
        <taxon>Ostreidae</taxon>
        <taxon>Crassostrea</taxon>
    </lineage>
</organism>
<dbReference type="SUPFAM" id="SSF52540">
    <property type="entry name" value="P-loop containing nucleoside triphosphate hydrolases"/>
    <property type="match status" value="1"/>
</dbReference>
<accession>A0A8B8EKM9</accession>
<dbReference type="RefSeq" id="XP_022340453.1">
    <property type="nucleotide sequence ID" value="XM_022484745.1"/>
</dbReference>
<dbReference type="InterPro" id="IPR049050">
    <property type="entry name" value="nSTAND3"/>
</dbReference>
<dbReference type="InterPro" id="IPR027417">
    <property type="entry name" value="P-loop_NTPase"/>
</dbReference>
<name>A0A8B8EKM9_CRAVI</name>
<dbReference type="RefSeq" id="XP_022340454.1">
    <property type="nucleotide sequence ID" value="XM_022484746.1"/>
</dbReference>
<evidence type="ECO:0000313" key="2">
    <source>
        <dbReference type="Proteomes" id="UP000694844"/>
    </source>
</evidence>
<keyword evidence="2" id="KW-1185">Reference proteome</keyword>
<gene>
    <name evidence="3 4" type="primary">LOC111135051</name>
</gene>
<sequence>MNIAMERSPFCLYSEKIRLLYLDVFTKVLRKLFLQEMKKQNINNFAEFLNNYREDLFHLRGKHCCCGNNKQRNSILSNSLWNNLFTIHACTTSAQCPNKSHKSDCFHKYKANKWLTVENDVDFSLVCILIRNTCDTKFKNTIEIVQSNRNEVIHTGKARITGEEFELLWGKAKKFLSEVALFVSKELEEQASKEASDIYNYHEKLARYIGKTLCEIKEHKTDNTFSPIRVLELVVNTLEEKRIAIVVGYPGSGKSFIGMEVIRIMNSKGKNVLHFDNVKIWDELIDPKDGYIVFIDDFLGAFNTTETDITKLIKYFNTMYACVKHASTSIILSVRKSIYERWRERLEERSKLFDRDVIIDLTEEIHHFSVEEKKCMLERHLHKNKIEILRTKKESTESGCLSIDQFTVNDISQKSAYNFPLLCFLFSKNENHMRLGVKFFEQPRDTLVRTIDGLRRSKDVQENWMHAILSYCAILGARDKFNPDKLESDIFTSICHSLRLPTSDGLLKLNASDAVDDLKDEYLKEVERDTYEFIHQSFLEASILSYGKVCPDLVVEHCSKDILFDLIRTHRYQERKDEFVLKISEKSFDLLVNRFIAEINSNQNVIPVVLFHPIMEDKIFEDMFLSRLQCVISAKGMPSEVIHSLLIEASRLGHVKGVEISFSSHIPKYDVLEEALNQASYNNRAEVVVLLAGGSGVKLDAYFLQACSFGCEKVVSAMVDKKLICDNDLIKEGIFRSAKADHTSISLILIKVYKSVVSDEENFRRTMFRIISDAIEAEKGKTAREVIFKENLIFEDEDLEKLVLESCYSNQMELATDLVCEYKHRCQSWTVNRQPFIRRLLGGNRPCIDMVFEMKDLFNLRNFFNKDNINFILTSTGSGSYVVEKAYAHFPEDVGSVCSSPELVPHLLWIGCHSLVSQLFQANAEVTKNLHETVRIAEKYGFVEFAVYCGFPDFEIILGELGVDRELLLFHSVQGYQNRGRVIDSDLEYKFGYKSIFDAVNFFDTNIRQEGYLICIEKLYDNVSGKMKKDSQILKTMGRILYDQFGSDTIDFVDGKAVKMTPKLLKESSAKMKVLELLCHILLQTLHVSEIRQMIDSVED</sequence>
<dbReference type="Pfam" id="PF20720">
    <property type="entry name" value="nSTAND3"/>
    <property type="match status" value="1"/>
</dbReference>
<dbReference type="GeneID" id="111135051"/>
<dbReference type="OrthoDB" id="6149069at2759"/>
<protein>
    <submittedName>
        <fullName evidence="3 4">Uncharacterized protein LOC111135051 isoform X1</fullName>
    </submittedName>
</protein>
<proteinExistence type="predicted"/>
<evidence type="ECO:0000313" key="3">
    <source>
        <dbReference type="RefSeq" id="XP_022340453.1"/>
    </source>
</evidence>
<dbReference type="Proteomes" id="UP000694844">
    <property type="component" value="Chromosome 5"/>
</dbReference>
<feature type="domain" description="Novel STAND NTPase 3" evidence="1">
    <location>
        <begin position="227"/>
        <end position="382"/>
    </location>
</feature>